<dbReference type="PROSITE" id="PS50931">
    <property type="entry name" value="HTH_LYSR"/>
    <property type="match status" value="1"/>
</dbReference>
<gene>
    <name evidence="7" type="ORF">BL253_34185</name>
</gene>
<keyword evidence="8" id="KW-1185">Reference proteome</keyword>
<dbReference type="GO" id="GO:0003700">
    <property type="term" value="F:DNA-binding transcription factor activity"/>
    <property type="evidence" value="ECO:0007669"/>
    <property type="project" value="InterPro"/>
</dbReference>
<evidence type="ECO:0000256" key="1">
    <source>
        <dbReference type="ARBA" id="ARBA00009437"/>
    </source>
</evidence>
<dbReference type="RefSeq" id="WP_076821942.1">
    <property type="nucleotide sequence ID" value="NZ_MOMC01000094.1"/>
</dbReference>
<dbReference type="EMBL" id="MOMC01000094">
    <property type="protein sequence ID" value="ONH22974.1"/>
    <property type="molecule type" value="Genomic_DNA"/>
</dbReference>
<evidence type="ECO:0000256" key="3">
    <source>
        <dbReference type="ARBA" id="ARBA00023125"/>
    </source>
</evidence>
<dbReference type="SUPFAM" id="SSF53850">
    <property type="entry name" value="Periplasmic binding protein-like II"/>
    <property type="match status" value="1"/>
</dbReference>
<proteinExistence type="inferred from homology"/>
<evidence type="ECO:0000256" key="4">
    <source>
        <dbReference type="ARBA" id="ARBA00023163"/>
    </source>
</evidence>
<reference evidence="8" key="1">
    <citation type="submission" date="2016-10" db="EMBL/GenBank/DDBJ databases">
        <title>Frankia sp. NRRL B-16386 Genome sequencing.</title>
        <authorList>
            <person name="Ghodhbane-Gtari F."/>
            <person name="Swanson E."/>
            <person name="Gueddou A."/>
            <person name="Hezbri K."/>
            <person name="Ktari K."/>
            <person name="Nouioui I."/>
            <person name="Morris K."/>
            <person name="Simpson S."/>
            <person name="Abebe-Akele F."/>
            <person name="Thomas K."/>
            <person name="Gtari M."/>
            <person name="Tisa L.S."/>
        </authorList>
    </citation>
    <scope>NUCLEOTIDE SEQUENCE [LARGE SCALE GENOMIC DNA]</scope>
    <source>
        <strain evidence="8">NRRL B-16386</strain>
    </source>
</reference>
<feature type="domain" description="HTH lysR-type" evidence="6">
    <location>
        <begin position="1"/>
        <end position="58"/>
    </location>
</feature>
<dbReference type="GO" id="GO:0032993">
    <property type="term" value="C:protein-DNA complex"/>
    <property type="evidence" value="ECO:0007669"/>
    <property type="project" value="TreeGrafter"/>
</dbReference>
<evidence type="ECO:0000313" key="7">
    <source>
        <dbReference type="EMBL" id="ONH22974.1"/>
    </source>
</evidence>
<dbReference type="AlphaFoldDB" id="A0A1V2I2S6"/>
<evidence type="ECO:0000259" key="6">
    <source>
        <dbReference type="PROSITE" id="PS50931"/>
    </source>
</evidence>
<name>A0A1V2I2S6_9ACTN</name>
<dbReference type="InterPro" id="IPR036390">
    <property type="entry name" value="WH_DNA-bd_sf"/>
</dbReference>
<organism evidence="7 8">
    <name type="scientific">Pseudofrankia asymbiotica</name>
    <dbReference type="NCBI Taxonomy" id="1834516"/>
    <lineage>
        <taxon>Bacteria</taxon>
        <taxon>Bacillati</taxon>
        <taxon>Actinomycetota</taxon>
        <taxon>Actinomycetes</taxon>
        <taxon>Frankiales</taxon>
        <taxon>Frankiaceae</taxon>
        <taxon>Pseudofrankia</taxon>
    </lineage>
</organism>
<dbReference type="Pfam" id="PF03466">
    <property type="entry name" value="LysR_substrate"/>
    <property type="match status" value="1"/>
</dbReference>
<dbReference type="OrthoDB" id="3181812at2"/>
<dbReference type="CDD" id="cd05466">
    <property type="entry name" value="PBP2_LTTR_substrate"/>
    <property type="match status" value="1"/>
</dbReference>
<keyword evidence="2" id="KW-0805">Transcription regulation</keyword>
<comment type="similarity">
    <text evidence="1">Belongs to the LysR transcriptional regulatory family.</text>
</comment>
<dbReference type="FunFam" id="1.10.10.10:FF:000001">
    <property type="entry name" value="LysR family transcriptional regulator"/>
    <property type="match status" value="1"/>
</dbReference>
<dbReference type="InterPro" id="IPR036388">
    <property type="entry name" value="WH-like_DNA-bd_sf"/>
</dbReference>
<dbReference type="Proteomes" id="UP000188929">
    <property type="component" value="Unassembled WGS sequence"/>
</dbReference>
<comment type="caution">
    <text evidence="7">The sequence shown here is derived from an EMBL/GenBank/DDBJ whole genome shotgun (WGS) entry which is preliminary data.</text>
</comment>
<evidence type="ECO:0000256" key="2">
    <source>
        <dbReference type="ARBA" id="ARBA00023015"/>
    </source>
</evidence>
<dbReference type="PANTHER" id="PTHR30346:SF29">
    <property type="entry name" value="LYSR SUBSTRATE-BINDING"/>
    <property type="match status" value="1"/>
</dbReference>
<dbReference type="Gene3D" id="1.10.10.10">
    <property type="entry name" value="Winged helix-like DNA-binding domain superfamily/Winged helix DNA-binding domain"/>
    <property type="match status" value="1"/>
</dbReference>
<keyword evidence="3" id="KW-0238">DNA-binding</keyword>
<dbReference type="STRING" id="1834516.BL253_34185"/>
<evidence type="ECO:0000313" key="8">
    <source>
        <dbReference type="Proteomes" id="UP000188929"/>
    </source>
</evidence>
<accession>A0A1V2I2S6</accession>
<dbReference type="InterPro" id="IPR005119">
    <property type="entry name" value="LysR_subst-bd"/>
</dbReference>
<protein>
    <submittedName>
        <fullName evidence="7">LysR family transcriptional regulator</fullName>
    </submittedName>
</protein>
<sequence length="344" mass="36738">MQLHQLAYFVAVAETKHFTRAASRVHVAQPSLSAQIRALETELGSPLFNRARGNITLTAAGEALLPLARRILADTDTARREVQELTDLRRGKVRVGATPSLCTGMLPEVLRLFRQRYPGIRLLVEEGGSRDLVGELAVGALDLALIILPLQGSDPALATTPLLREDLVVISSPDGPPPVGATRMAVSDLRDRPLVMFRRGYDLRDFTVGACRAAGFDPTFAVEGGEMDAVCGFVMAGLGIAVIPSMVAFRQPLRTTPFAPPGLHRTIGLAHRRDVEPPRAARELRATLVDFVANAAAADMLPPGVRPAPNIYRGAAPADLGVAPAGQTYPGSAEPPDRTTGMRT</sequence>
<dbReference type="GO" id="GO:0003677">
    <property type="term" value="F:DNA binding"/>
    <property type="evidence" value="ECO:0007669"/>
    <property type="project" value="UniProtKB-KW"/>
</dbReference>
<dbReference type="SUPFAM" id="SSF46785">
    <property type="entry name" value="Winged helix' DNA-binding domain"/>
    <property type="match status" value="1"/>
</dbReference>
<dbReference type="Gene3D" id="3.40.190.290">
    <property type="match status" value="1"/>
</dbReference>
<dbReference type="InterPro" id="IPR000847">
    <property type="entry name" value="LysR_HTH_N"/>
</dbReference>
<dbReference type="PRINTS" id="PR00039">
    <property type="entry name" value="HTHLYSR"/>
</dbReference>
<dbReference type="Pfam" id="PF00126">
    <property type="entry name" value="HTH_1"/>
    <property type="match status" value="1"/>
</dbReference>
<keyword evidence="4" id="KW-0804">Transcription</keyword>
<dbReference type="PANTHER" id="PTHR30346">
    <property type="entry name" value="TRANSCRIPTIONAL DUAL REGULATOR HCAR-RELATED"/>
    <property type="match status" value="1"/>
</dbReference>
<feature type="region of interest" description="Disordered" evidence="5">
    <location>
        <begin position="323"/>
        <end position="344"/>
    </location>
</feature>
<evidence type="ECO:0000256" key="5">
    <source>
        <dbReference type="SAM" id="MobiDB-lite"/>
    </source>
</evidence>